<name>M1MY26_9CORY</name>
<dbReference type="Proteomes" id="UP000011723">
    <property type="component" value="Chromosome"/>
</dbReference>
<protein>
    <submittedName>
        <fullName evidence="3">Putative secreted protein</fullName>
    </submittedName>
</protein>
<dbReference type="STRING" id="1121362.A605_08160"/>
<feature type="region of interest" description="Disordered" evidence="1">
    <location>
        <begin position="22"/>
        <end position="56"/>
    </location>
</feature>
<organism evidence="3 4">
    <name type="scientific">Corynebacterium halotolerans YIM 70093 = DSM 44683</name>
    <dbReference type="NCBI Taxonomy" id="1121362"/>
    <lineage>
        <taxon>Bacteria</taxon>
        <taxon>Bacillati</taxon>
        <taxon>Actinomycetota</taxon>
        <taxon>Actinomycetes</taxon>
        <taxon>Mycobacteriales</taxon>
        <taxon>Corynebacteriaceae</taxon>
        <taxon>Corynebacterium</taxon>
    </lineage>
</organism>
<dbReference type="KEGG" id="chn:A605_08160"/>
<gene>
    <name evidence="3" type="ORF">A605_08160</name>
</gene>
<dbReference type="PANTHER" id="PTHR36302:SF1">
    <property type="entry name" value="COPPER CHAPERONE PCU(A)C"/>
    <property type="match status" value="1"/>
</dbReference>
<dbReference type="Pfam" id="PF04314">
    <property type="entry name" value="PCuAC"/>
    <property type="match status" value="1"/>
</dbReference>
<dbReference type="RefSeq" id="WP_015401053.1">
    <property type="nucleotide sequence ID" value="NC_020302.1"/>
</dbReference>
<proteinExistence type="predicted"/>
<dbReference type="InterPro" id="IPR036182">
    <property type="entry name" value="PCuAC_sf"/>
</dbReference>
<dbReference type="HOGENOM" id="CLU_100939_0_0_11"/>
<dbReference type="Gene3D" id="2.60.40.1890">
    <property type="entry name" value="PCu(A)C copper chaperone"/>
    <property type="match status" value="1"/>
</dbReference>
<dbReference type="SUPFAM" id="SSF110087">
    <property type="entry name" value="DR1885-like metal-binding protein"/>
    <property type="match status" value="1"/>
</dbReference>
<evidence type="ECO:0000256" key="2">
    <source>
        <dbReference type="SAM" id="SignalP"/>
    </source>
</evidence>
<feature type="signal peptide" evidence="2">
    <location>
        <begin position="1"/>
        <end position="20"/>
    </location>
</feature>
<evidence type="ECO:0000313" key="3">
    <source>
        <dbReference type="EMBL" id="AGF72634.1"/>
    </source>
</evidence>
<feature type="region of interest" description="Disordered" evidence="1">
    <location>
        <begin position="176"/>
        <end position="204"/>
    </location>
</feature>
<dbReference type="EMBL" id="CP003697">
    <property type="protein sequence ID" value="AGF72634.1"/>
    <property type="molecule type" value="Genomic_DNA"/>
</dbReference>
<sequence>MNMRTPLGLTALTAAALALAACTPPNENPSPESTGDTTATTATTATTGNTADAVADTPVSLEDGVVRAKGTDNDMTSVFGTLVNNTDEEVQVTGFTTDLDAESFEIHEVVNGVMQEKPGGFTIDAGGSHELAAGGDHLMIMGHPGEIPAGDAITMTLLLGDGSEVELDPVPVRTIGAGEENYGEDGGLQSGTTPDAAGHGGHQG</sequence>
<evidence type="ECO:0000313" key="4">
    <source>
        <dbReference type="Proteomes" id="UP000011723"/>
    </source>
</evidence>
<feature type="compositionally biased region" description="Low complexity" evidence="1">
    <location>
        <begin position="34"/>
        <end position="56"/>
    </location>
</feature>
<keyword evidence="2" id="KW-0732">Signal</keyword>
<dbReference type="InterPro" id="IPR007410">
    <property type="entry name" value="LpqE-like"/>
</dbReference>
<dbReference type="PANTHER" id="PTHR36302">
    <property type="entry name" value="BLR7088 PROTEIN"/>
    <property type="match status" value="1"/>
</dbReference>
<dbReference type="AlphaFoldDB" id="M1MY26"/>
<accession>M1MY26</accession>
<dbReference type="OrthoDB" id="9796962at2"/>
<dbReference type="eggNOG" id="COG2847">
    <property type="taxonomic scope" value="Bacteria"/>
</dbReference>
<dbReference type="InterPro" id="IPR058248">
    <property type="entry name" value="Lxx211020-like"/>
</dbReference>
<evidence type="ECO:0000256" key="1">
    <source>
        <dbReference type="SAM" id="MobiDB-lite"/>
    </source>
</evidence>
<reference evidence="3 4" key="1">
    <citation type="journal article" date="2012" name="Stand. Genomic Sci.">
        <title>Genome sequence of the halotolerant bacterium Corynebacterium halotolerans type strain YIM 70093(T) (= DSM 44683(T)).</title>
        <authorList>
            <person name="Ruckert C."/>
            <person name="Albersmeier A."/>
            <person name="Al-Dilaimi A."/>
            <person name="Niehaus K."/>
            <person name="Szczepanowski R."/>
            <person name="Kalinowski J."/>
        </authorList>
    </citation>
    <scope>NUCLEOTIDE SEQUENCE [LARGE SCALE GENOMIC DNA]</scope>
    <source>
        <strain evidence="3">YIM 70093</strain>
    </source>
</reference>
<dbReference type="PROSITE" id="PS51257">
    <property type="entry name" value="PROKAR_LIPOPROTEIN"/>
    <property type="match status" value="1"/>
</dbReference>
<dbReference type="PATRIC" id="fig|1121362.3.peg.1648"/>
<feature type="chain" id="PRO_5004015750" evidence="2">
    <location>
        <begin position="21"/>
        <end position="204"/>
    </location>
</feature>
<keyword evidence="4" id="KW-1185">Reference proteome</keyword>